<comment type="similarity">
    <text evidence="1">Belongs to the phD/YefM antitoxin family.</text>
</comment>
<evidence type="ECO:0000313" key="2">
    <source>
        <dbReference type="EMBL" id="AEP10526.1"/>
    </source>
</evidence>
<dbReference type="SUPFAM" id="SSF143120">
    <property type="entry name" value="YefM-like"/>
    <property type="match status" value="1"/>
</dbReference>
<dbReference type="HOGENOM" id="CLU_172502_2_0_5"/>
<dbReference type="EMBL" id="CP002382">
    <property type="protein sequence ID" value="AEP10526.1"/>
    <property type="molecule type" value="Genomic_DNA"/>
</dbReference>
<sequence length="90" mass="10229">MIEIPATEFAKNFGRYKELAQRETVAITSHGRTSGYFVSEHEYAEYTRLKARAVKAYDVAELPDNLVAALKTVKMDSRHDHLNDLLDDKG</sequence>
<proteinExistence type="inferred from homology"/>
<dbReference type="KEGG" id="mai:MICA_2221"/>
<dbReference type="OrthoDB" id="165038at2"/>
<dbReference type="RefSeq" id="WP_014103749.1">
    <property type="nucleotide sequence ID" value="NC_016026.1"/>
</dbReference>
<name>G2KS18_MICAA</name>
<reference evidence="2 3" key="1">
    <citation type="journal article" date="2011" name="BMC Genomics">
        <title>Genomic insights into an obligate epibiotic bacterial predator: Micavibrio aeruginosavorus ARL-13.</title>
        <authorList>
            <person name="Wang Z."/>
            <person name="Kadouri D."/>
            <person name="Wu M."/>
        </authorList>
    </citation>
    <scope>NUCLEOTIDE SEQUENCE [LARGE SCALE GENOMIC DNA]</scope>
    <source>
        <strain evidence="2 3">ARL-13</strain>
    </source>
</reference>
<evidence type="ECO:0000313" key="3">
    <source>
        <dbReference type="Proteomes" id="UP000009286"/>
    </source>
</evidence>
<gene>
    <name evidence="2" type="ordered locus">MICA_2221</name>
</gene>
<accession>G2KS18</accession>
<dbReference type="eggNOG" id="ENOG50336NR">
    <property type="taxonomic scope" value="Bacteria"/>
</dbReference>
<protein>
    <submittedName>
        <fullName evidence="2">Prevent-host-death family protein</fullName>
    </submittedName>
</protein>
<organism evidence="2 3">
    <name type="scientific">Micavibrio aeruginosavorus (strain ARL-13)</name>
    <dbReference type="NCBI Taxonomy" id="856793"/>
    <lineage>
        <taxon>Bacteria</taxon>
        <taxon>Pseudomonadati</taxon>
        <taxon>Bdellovibrionota</taxon>
        <taxon>Bdellovibrionia</taxon>
        <taxon>Bdellovibrionales</taxon>
        <taxon>Pseudobdellovibrionaceae</taxon>
        <taxon>Micavibrio</taxon>
    </lineage>
</organism>
<evidence type="ECO:0000256" key="1">
    <source>
        <dbReference type="ARBA" id="ARBA00009981"/>
    </source>
</evidence>
<keyword evidence="3" id="KW-1185">Reference proteome</keyword>
<dbReference type="InterPro" id="IPR036165">
    <property type="entry name" value="YefM-like_sf"/>
</dbReference>
<dbReference type="Proteomes" id="UP000009286">
    <property type="component" value="Chromosome"/>
</dbReference>
<dbReference type="AlphaFoldDB" id="G2KS18"/>